<dbReference type="AlphaFoldDB" id="A0A4Y8LQV2"/>
<name>A0A4Y8LQV2_9BACL</name>
<dbReference type="EMBL" id="SOMN01000038">
    <property type="protein sequence ID" value="TFE23061.1"/>
    <property type="molecule type" value="Genomic_DNA"/>
</dbReference>
<sequence>MDIEWINEKYKEANRIMDSDWEVYQWADSLYPDFGGGLRVNVGYATPDYKVYAYLFEHLPTWASFNNSKIKVHTSHDLIDGKKIFKIWITV</sequence>
<dbReference type="Proteomes" id="UP000297900">
    <property type="component" value="Unassembled WGS sequence"/>
</dbReference>
<gene>
    <name evidence="1" type="ORF">E2980_20110</name>
</gene>
<proteinExistence type="predicted"/>
<dbReference type="RefSeq" id="WP_135154035.1">
    <property type="nucleotide sequence ID" value="NZ_SOMN01000038.1"/>
</dbReference>
<evidence type="ECO:0000313" key="2">
    <source>
        <dbReference type="Proteomes" id="UP000297900"/>
    </source>
</evidence>
<keyword evidence="2" id="KW-1185">Reference proteome</keyword>
<reference evidence="1 2" key="1">
    <citation type="submission" date="2019-03" db="EMBL/GenBank/DDBJ databases">
        <title>Cohnella endophytica sp. nov., a novel endophytic bacterium isolated from bark of Sonneratia apetala.</title>
        <authorList>
            <person name="Tuo L."/>
        </authorList>
    </citation>
    <scope>NUCLEOTIDE SEQUENCE [LARGE SCALE GENOMIC DNA]</scope>
    <source>
        <strain evidence="1 2">CCTCC AB 208254</strain>
    </source>
</reference>
<accession>A0A4Y8LQV2</accession>
<comment type="caution">
    <text evidence="1">The sequence shown here is derived from an EMBL/GenBank/DDBJ whole genome shotgun (WGS) entry which is preliminary data.</text>
</comment>
<organism evidence="1 2">
    <name type="scientific">Cohnella luojiensis</name>
    <dbReference type="NCBI Taxonomy" id="652876"/>
    <lineage>
        <taxon>Bacteria</taxon>
        <taxon>Bacillati</taxon>
        <taxon>Bacillota</taxon>
        <taxon>Bacilli</taxon>
        <taxon>Bacillales</taxon>
        <taxon>Paenibacillaceae</taxon>
        <taxon>Cohnella</taxon>
    </lineage>
</organism>
<dbReference type="OrthoDB" id="2736501at2"/>
<evidence type="ECO:0000313" key="1">
    <source>
        <dbReference type="EMBL" id="TFE23061.1"/>
    </source>
</evidence>
<protein>
    <submittedName>
        <fullName evidence="1">Uncharacterized protein</fullName>
    </submittedName>
</protein>